<dbReference type="RefSeq" id="WP_415830123.1">
    <property type="nucleotide sequence ID" value="NZ_CBCSGW010000011.1"/>
</dbReference>
<keyword evidence="2" id="KW-0328">Glycosyltransferase</keyword>
<evidence type="ECO:0000256" key="8">
    <source>
        <dbReference type="SAM" id="Phobius"/>
    </source>
</evidence>
<feature type="transmembrane region" description="Helical" evidence="8">
    <location>
        <begin position="262"/>
        <end position="285"/>
    </location>
</feature>
<keyword evidence="5 8" id="KW-1133">Transmembrane helix</keyword>
<evidence type="ECO:0000256" key="4">
    <source>
        <dbReference type="ARBA" id="ARBA00022692"/>
    </source>
</evidence>
<feature type="transmembrane region" description="Helical" evidence="8">
    <location>
        <begin position="20"/>
        <end position="37"/>
    </location>
</feature>
<evidence type="ECO:0000256" key="2">
    <source>
        <dbReference type="ARBA" id="ARBA00022676"/>
    </source>
</evidence>
<dbReference type="Pfam" id="PF26314">
    <property type="entry name" value="MptA_B_family"/>
    <property type="match status" value="1"/>
</dbReference>
<dbReference type="Proteomes" id="UP000763557">
    <property type="component" value="Unassembled WGS sequence"/>
</dbReference>
<evidence type="ECO:0000256" key="3">
    <source>
        <dbReference type="ARBA" id="ARBA00022679"/>
    </source>
</evidence>
<evidence type="ECO:0000256" key="1">
    <source>
        <dbReference type="ARBA" id="ARBA00004141"/>
    </source>
</evidence>
<keyword evidence="10" id="KW-1185">Reference proteome</keyword>
<comment type="similarity">
    <text evidence="7">Belongs to the MptA/B family.</text>
</comment>
<feature type="transmembrane region" description="Helical" evidence="8">
    <location>
        <begin position="66"/>
        <end position="85"/>
    </location>
</feature>
<reference evidence="9 10" key="1">
    <citation type="submission" date="2020-01" db="EMBL/GenBank/DDBJ databases">
        <title>Kibdelosporangium persica a novel Actinomycetes from a hot desert in Iran.</title>
        <authorList>
            <person name="Safaei N."/>
            <person name="Zaburannyi N."/>
            <person name="Mueller R."/>
            <person name="Wink J."/>
        </authorList>
    </citation>
    <scope>NUCLEOTIDE SEQUENCE [LARGE SCALE GENOMIC DNA]</scope>
    <source>
        <strain evidence="9 10">4NS15</strain>
    </source>
</reference>
<keyword evidence="6 8" id="KW-0472">Membrane</keyword>
<protein>
    <submittedName>
        <fullName evidence="9">Alpha-1,6-mannosyltransferase</fullName>
    </submittedName>
</protein>
<proteinExistence type="inferred from homology"/>
<comment type="caution">
    <text evidence="9">The sequence shown here is derived from an EMBL/GenBank/DDBJ whole genome shotgun (WGS) entry which is preliminary data.</text>
</comment>
<evidence type="ECO:0000313" key="10">
    <source>
        <dbReference type="Proteomes" id="UP000763557"/>
    </source>
</evidence>
<feature type="transmembrane region" description="Helical" evidence="8">
    <location>
        <begin position="351"/>
        <end position="371"/>
    </location>
</feature>
<sequence>MLTYAGAAMVLAPSPTQHRLTVALGFVGSAAIGASTFVPGGRVVFYVGVAAFVWAWLRLRTCDKRQILTAIGVWAVPLLVPLPILSQDVYIYLAQGAIAHAGLDPYTVGPSGLDSPLTDRVSWVWENTPSPYGPLFILLMKSIVAVVGPNVVVAAFVTKVVIASGLVLLCAALPGLARHLGGTPEQALWIGVANPLVLVHLTGGPHNDLLMVAFLAAGTLLVLDRRHVAGIAVVALAMSIKVTAGLVLPFLVWVWAARVKRWGFVTAAGAGALVTVVVFGLCTLAAGVDLGWLGALDGNALLIHWLSIPTGIGELFGIIPVARIIGWGLLAGIVVLLWGRCRSGGPAAISAAAWALLATVLLSSVTMPWYFTWPLVLAAGFALRPAIVAGISVWLVLVNYPNGDTGLYNWWWVLLTAAAGVFVWWTVRREYA</sequence>
<dbReference type="EMBL" id="JAAATY010000018">
    <property type="protein sequence ID" value="NRN68154.1"/>
    <property type="molecule type" value="Genomic_DNA"/>
</dbReference>
<keyword evidence="4 8" id="KW-0812">Transmembrane</keyword>
<keyword evidence="3" id="KW-0808">Transferase</keyword>
<evidence type="ECO:0000313" key="9">
    <source>
        <dbReference type="EMBL" id="NRN68154.1"/>
    </source>
</evidence>
<feature type="transmembrane region" description="Helical" evidence="8">
    <location>
        <begin position="377"/>
        <end position="398"/>
    </location>
</feature>
<accession>A0ABX2F9W5</accession>
<comment type="subcellular location">
    <subcellularLocation>
        <location evidence="1">Membrane</location>
        <topology evidence="1">Multi-pass membrane protein</topology>
    </subcellularLocation>
</comment>
<evidence type="ECO:0000256" key="6">
    <source>
        <dbReference type="ARBA" id="ARBA00023136"/>
    </source>
</evidence>
<evidence type="ECO:0000256" key="5">
    <source>
        <dbReference type="ARBA" id="ARBA00022989"/>
    </source>
</evidence>
<feature type="transmembrane region" description="Helical" evidence="8">
    <location>
        <begin position="132"/>
        <end position="153"/>
    </location>
</feature>
<organism evidence="9 10">
    <name type="scientific">Kibdelosporangium persicum</name>
    <dbReference type="NCBI Taxonomy" id="2698649"/>
    <lineage>
        <taxon>Bacteria</taxon>
        <taxon>Bacillati</taxon>
        <taxon>Actinomycetota</taxon>
        <taxon>Actinomycetes</taxon>
        <taxon>Pseudonocardiales</taxon>
        <taxon>Pseudonocardiaceae</taxon>
        <taxon>Kibdelosporangium</taxon>
    </lineage>
</organism>
<name>A0ABX2F9W5_9PSEU</name>
<feature type="transmembrane region" description="Helical" evidence="8">
    <location>
        <begin position="410"/>
        <end position="427"/>
    </location>
</feature>
<gene>
    <name evidence="9" type="ORF">GC106_53950</name>
</gene>
<feature type="transmembrane region" description="Helical" evidence="8">
    <location>
        <begin position="318"/>
        <end position="339"/>
    </location>
</feature>
<evidence type="ECO:0000256" key="7">
    <source>
        <dbReference type="ARBA" id="ARBA00043987"/>
    </source>
</evidence>
<feature type="transmembrane region" description="Helical" evidence="8">
    <location>
        <begin position="160"/>
        <end position="177"/>
    </location>
</feature>
<feature type="transmembrane region" description="Helical" evidence="8">
    <location>
        <begin position="230"/>
        <end position="256"/>
    </location>
</feature>
<dbReference type="NCBIfam" id="NF038066">
    <property type="entry name" value="MptB"/>
    <property type="match status" value="1"/>
</dbReference>
<feature type="transmembrane region" description="Helical" evidence="8">
    <location>
        <begin position="43"/>
        <end position="59"/>
    </location>
</feature>
<dbReference type="InterPro" id="IPR049829">
    <property type="entry name" value="MptA/B-like"/>
</dbReference>